<dbReference type="SUPFAM" id="SSF46785">
    <property type="entry name" value="Winged helix' DNA-binding domain"/>
    <property type="match status" value="1"/>
</dbReference>
<dbReference type="GO" id="GO:0005634">
    <property type="term" value="C:nucleus"/>
    <property type="evidence" value="ECO:0007669"/>
    <property type="project" value="UniProtKB-SubCell"/>
</dbReference>
<dbReference type="Gene3D" id="1.10.10.10">
    <property type="entry name" value="Winged helix-like DNA-binding domain superfamily/Winged helix DNA-binding domain"/>
    <property type="match status" value="1"/>
</dbReference>
<evidence type="ECO:0000313" key="14">
    <source>
        <dbReference type="Proteomes" id="UP000317650"/>
    </source>
</evidence>
<evidence type="ECO:0000256" key="6">
    <source>
        <dbReference type="ARBA" id="ARBA00023125"/>
    </source>
</evidence>
<keyword evidence="10" id="KW-0175">Coiled coil</keyword>
<comment type="subcellular location">
    <subcellularLocation>
        <location evidence="1">Nucleus</location>
    </subcellularLocation>
</comment>
<dbReference type="GO" id="GO:0006357">
    <property type="term" value="P:regulation of transcription by RNA polymerase II"/>
    <property type="evidence" value="ECO:0007669"/>
    <property type="project" value="TreeGrafter"/>
</dbReference>
<keyword evidence="3" id="KW-0597">Phosphoprotein</keyword>
<evidence type="ECO:0000256" key="8">
    <source>
        <dbReference type="ARBA" id="ARBA00023242"/>
    </source>
</evidence>
<keyword evidence="8" id="KW-0539">Nucleus</keyword>
<keyword evidence="7" id="KW-0804">Transcription</keyword>
<name>A0A4S8ISF7_MUSBA</name>
<dbReference type="EMBL" id="PYDT01000009">
    <property type="protein sequence ID" value="THU51581.1"/>
    <property type="molecule type" value="Genomic_DNA"/>
</dbReference>
<dbReference type="PANTHER" id="PTHR10015:SF445">
    <property type="entry name" value="HEAT STRESS TRANSCRIPTION FACTOR A-4B-LIKE"/>
    <property type="match status" value="1"/>
</dbReference>
<protein>
    <recommendedName>
        <fullName evidence="12">HSF-type DNA-binding domain-containing protein</fullName>
    </recommendedName>
</protein>
<dbReference type="GO" id="GO:0000978">
    <property type="term" value="F:RNA polymerase II cis-regulatory region sequence-specific DNA binding"/>
    <property type="evidence" value="ECO:0007669"/>
    <property type="project" value="TreeGrafter"/>
</dbReference>
<dbReference type="PRINTS" id="PR00056">
    <property type="entry name" value="HSFDOMAIN"/>
</dbReference>
<comment type="subunit">
    <text evidence="2">Homotrimer.</text>
</comment>
<evidence type="ECO:0000256" key="5">
    <source>
        <dbReference type="ARBA" id="ARBA00023016"/>
    </source>
</evidence>
<reference evidence="13 14" key="1">
    <citation type="journal article" date="2019" name="Nat. Plants">
        <title>Genome sequencing of Musa balbisiana reveals subgenome evolution and function divergence in polyploid bananas.</title>
        <authorList>
            <person name="Yao X."/>
        </authorList>
    </citation>
    <scope>NUCLEOTIDE SEQUENCE [LARGE SCALE GENOMIC DNA]</scope>
    <source>
        <strain evidence="14">cv. DH-PKW</strain>
        <tissue evidence="13">Leaves</tissue>
    </source>
</reference>
<dbReference type="Proteomes" id="UP000317650">
    <property type="component" value="Chromosome 6"/>
</dbReference>
<dbReference type="Pfam" id="PF00447">
    <property type="entry name" value="HSF_DNA-bind"/>
    <property type="match status" value="1"/>
</dbReference>
<sequence length="441" mass="49902">MEGSRGSSNSPPPFLTKTYEMVDDPSTDTIVSWSPSNTSFVVWNPPEFARDLLPKYFKHNNFSSFVRQLNTYGFRKADPDQWEFANDDFIRGQRHLLQNIYRRKPVHSHSLHNQGSTSEAERQELEEEIERLKQKKDTLLNEFQKQTQQRHGMEHQMQSLEDRLQVLENRQRSLMAFLAQIIQKPGFLSNIVQFSDLRSKKRRLPKIDFLSEDAIMEDNQIASFQPVAREKSDILPMYALDMEPFEKMESSLNSLENFFKSVSQASGDDVCYDSIVPCLPSNVILDEMNASSGETDVNLQLLFPKLHPPSPCPGDIHSSPEVAESTSDAEMSVIPATEIQTDSQSKVSKIDMNLAPAAIDIDSSRGQTTGTVAPAGANDVFWEQFLTEIPGSSDTKEVQSKRIDLDDKQSQGEMGERRNTWCDGKNVDHLAGKMENLTSAD</sequence>
<proteinExistence type="inferred from homology"/>
<dbReference type="GO" id="GO:0003700">
    <property type="term" value="F:DNA-binding transcription factor activity"/>
    <property type="evidence" value="ECO:0007669"/>
    <property type="project" value="InterPro"/>
</dbReference>
<comment type="similarity">
    <text evidence="9">Belongs to the HSF family.</text>
</comment>
<feature type="compositionally biased region" description="Basic and acidic residues" evidence="11">
    <location>
        <begin position="394"/>
        <end position="426"/>
    </location>
</feature>
<dbReference type="GO" id="GO:0034605">
    <property type="term" value="P:cellular response to heat"/>
    <property type="evidence" value="ECO:0007669"/>
    <property type="project" value="TreeGrafter"/>
</dbReference>
<dbReference type="STRING" id="52838.A0A4S8ISF7"/>
<evidence type="ECO:0000256" key="9">
    <source>
        <dbReference type="RuleBase" id="RU004020"/>
    </source>
</evidence>
<feature type="domain" description="HSF-type DNA-binding" evidence="12">
    <location>
        <begin position="10"/>
        <end position="103"/>
    </location>
</feature>
<accession>A0A4S8ISF7</accession>
<keyword evidence="5" id="KW-0346">Stress response</keyword>
<evidence type="ECO:0000313" key="13">
    <source>
        <dbReference type="EMBL" id="THU51581.1"/>
    </source>
</evidence>
<dbReference type="SMART" id="SM00415">
    <property type="entry name" value="HSF"/>
    <property type="match status" value="1"/>
</dbReference>
<organism evidence="13 14">
    <name type="scientific">Musa balbisiana</name>
    <name type="common">Banana</name>
    <dbReference type="NCBI Taxonomy" id="52838"/>
    <lineage>
        <taxon>Eukaryota</taxon>
        <taxon>Viridiplantae</taxon>
        <taxon>Streptophyta</taxon>
        <taxon>Embryophyta</taxon>
        <taxon>Tracheophyta</taxon>
        <taxon>Spermatophyta</taxon>
        <taxon>Magnoliopsida</taxon>
        <taxon>Liliopsida</taxon>
        <taxon>Zingiberales</taxon>
        <taxon>Musaceae</taxon>
        <taxon>Musa</taxon>
    </lineage>
</organism>
<feature type="region of interest" description="Disordered" evidence="11">
    <location>
        <begin position="391"/>
        <end position="426"/>
    </location>
</feature>
<evidence type="ECO:0000256" key="3">
    <source>
        <dbReference type="ARBA" id="ARBA00022553"/>
    </source>
</evidence>
<gene>
    <name evidence="13" type="ORF">C4D60_Mb06t32530</name>
</gene>
<dbReference type="InterPro" id="IPR000232">
    <property type="entry name" value="HSF_DNA-bd"/>
</dbReference>
<dbReference type="AlphaFoldDB" id="A0A4S8ISF7"/>
<dbReference type="InterPro" id="IPR036390">
    <property type="entry name" value="WH_DNA-bd_sf"/>
</dbReference>
<keyword evidence="14" id="KW-1185">Reference proteome</keyword>
<evidence type="ECO:0000256" key="10">
    <source>
        <dbReference type="SAM" id="Coils"/>
    </source>
</evidence>
<feature type="coiled-coil region" evidence="10">
    <location>
        <begin position="115"/>
        <end position="170"/>
    </location>
</feature>
<evidence type="ECO:0000256" key="2">
    <source>
        <dbReference type="ARBA" id="ARBA00011233"/>
    </source>
</evidence>
<evidence type="ECO:0000256" key="7">
    <source>
        <dbReference type="ARBA" id="ARBA00023163"/>
    </source>
</evidence>
<evidence type="ECO:0000259" key="12">
    <source>
        <dbReference type="SMART" id="SM00415"/>
    </source>
</evidence>
<dbReference type="FunFam" id="1.10.10.10:FF:000057">
    <property type="entry name" value="Heat shock transcription factor 1"/>
    <property type="match status" value="1"/>
</dbReference>
<evidence type="ECO:0000256" key="11">
    <source>
        <dbReference type="SAM" id="MobiDB-lite"/>
    </source>
</evidence>
<dbReference type="PANTHER" id="PTHR10015">
    <property type="entry name" value="HEAT SHOCK TRANSCRIPTION FACTOR"/>
    <property type="match status" value="1"/>
</dbReference>
<evidence type="ECO:0000256" key="4">
    <source>
        <dbReference type="ARBA" id="ARBA00023015"/>
    </source>
</evidence>
<keyword evidence="6" id="KW-0238">DNA-binding</keyword>
<evidence type="ECO:0000256" key="1">
    <source>
        <dbReference type="ARBA" id="ARBA00004123"/>
    </source>
</evidence>
<keyword evidence="4" id="KW-0805">Transcription regulation</keyword>
<dbReference type="InterPro" id="IPR036388">
    <property type="entry name" value="WH-like_DNA-bd_sf"/>
</dbReference>
<comment type="caution">
    <text evidence="13">The sequence shown here is derived from an EMBL/GenBank/DDBJ whole genome shotgun (WGS) entry which is preliminary data.</text>
</comment>